<dbReference type="Gene3D" id="1.20.1630.10">
    <property type="entry name" value="Formate dehydrogenase/DMSO reductase domain"/>
    <property type="match status" value="1"/>
</dbReference>
<feature type="transmembrane region" description="Helical" evidence="7">
    <location>
        <begin position="139"/>
        <end position="160"/>
    </location>
</feature>
<evidence type="ECO:0000256" key="3">
    <source>
        <dbReference type="ARBA" id="ARBA00022475"/>
    </source>
</evidence>
<feature type="transmembrane region" description="Helical" evidence="7">
    <location>
        <begin position="248"/>
        <end position="266"/>
    </location>
</feature>
<keyword evidence="4 7" id="KW-0812">Transmembrane</keyword>
<evidence type="ECO:0000256" key="2">
    <source>
        <dbReference type="ARBA" id="ARBA00008929"/>
    </source>
</evidence>
<feature type="transmembrane region" description="Helical" evidence="7">
    <location>
        <begin position="373"/>
        <end position="391"/>
    </location>
</feature>
<feature type="transmembrane region" description="Helical" evidence="7">
    <location>
        <begin position="26"/>
        <end position="47"/>
    </location>
</feature>
<comment type="subcellular location">
    <subcellularLocation>
        <location evidence="1">Cell membrane</location>
        <topology evidence="1">Multi-pass membrane protein</topology>
    </subcellularLocation>
</comment>
<evidence type="ECO:0000256" key="7">
    <source>
        <dbReference type="SAM" id="Phobius"/>
    </source>
</evidence>
<feature type="transmembrane region" description="Helical" evidence="7">
    <location>
        <begin position="101"/>
        <end position="119"/>
    </location>
</feature>
<dbReference type="PANTHER" id="PTHR34856:SF2">
    <property type="entry name" value="PROTEIN NRFD"/>
    <property type="match status" value="1"/>
</dbReference>
<feature type="transmembrane region" description="Helical" evidence="7">
    <location>
        <begin position="286"/>
        <end position="308"/>
    </location>
</feature>
<evidence type="ECO:0000256" key="4">
    <source>
        <dbReference type="ARBA" id="ARBA00022692"/>
    </source>
</evidence>
<keyword evidence="3" id="KW-1003">Cell membrane</keyword>
<feature type="transmembrane region" description="Helical" evidence="7">
    <location>
        <begin position="172"/>
        <end position="197"/>
    </location>
</feature>
<dbReference type="Pfam" id="PF03916">
    <property type="entry name" value="NrfD"/>
    <property type="match status" value="1"/>
</dbReference>
<reference evidence="8" key="1">
    <citation type="journal article" date="2012" name="ISME J.">
        <title>Roseobacter clade bacteria are abundant in coastal sediments and encode a novel combination of sulfur oxidation genes.</title>
        <authorList>
            <person name="Lenk S."/>
            <person name="Moraru C."/>
            <person name="Hahnke S."/>
            <person name="Arnds J."/>
            <person name="Richter M."/>
            <person name="Kube M."/>
            <person name="Reinhardt R."/>
            <person name="Brinkhoff T."/>
            <person name="Harder J."/>
            <person name="Amann R."/>
            <person name="Mussmann M."/>
        </authorList>
    </citation>
    <scope>NUCLEOTIDE SEQUENCE</scope>
</reference>
<feature type="transmembrane region" description="Helical" evidence="7">
    <location>
        <begin position="67"/>
        <end position="89"/>
    </location>
</feature>
<dbReference type="PANTHER" id="PTHR34856">
    <property type="entry name" value="PROTEIN NRFD"/>
    <property type="match status" value="1"/>
</dbReference>
<evidence type="ECO:0000313" key="8">
    <source>
        <dbReference type="EMBL" id="AFI78689.1"/>
    </source>
</evidence>
<name>I1X5B4_9BACT</name>
<proteinExistence type="inferred from homology"/>
<keyword evidence="5 7" id="KW-1133">Transmembrane helix</keyword>
<dbReference type="EMBL" id="JQ256788">
    <property type="protein sequence ID" value="AFI78689.1"/>
    <property type="molecule type" value="Genomic_DNA"/>
</dbReference>
<comment type="similarity">
    <text evidence="2">Belongs to the NrfD family.</text>
</comment>
<evidence type="ECO:0000256" key="1">
    <source>
        <dbReference type="ARBA" id="ARBA00004651"/>
    </source>
</evidence>
<evidence type="ECO:0000256" key="6">
    <source>
        <dbReference type="ARBA" id="ARBA00023136"/>
    </source>
</evidence>
<dbReference type="InterPro" id="IPR052049">
    <property type="entry name" value="Electron_transfer_protein"/>
</dbReference>
<keyword evidence="6 7" id="KW-0472">Membrane</keyword>
<evidence type="ECO:0000256" key="5">
    <source>
        <dbReference type="ARBA" id="ARBA00022989"/>
    </source>
</evidence>
<feature type="transmembrane region" description="Helical" evidence="7">
    <location>
        <begin position="203"/>
        <end position="227"/>
    </location>
</feature>
<feature type="transmembrane region" description="Helical" evidence="7">
    <location>
        <begin position="320"/>
        <end position="344"/>
    </location>
</feature>
<protein>
    <submittedName>
        <fullName evidence="8">Sulfur oxidation protein DsrP</fullName>
    </submittedName>
</protein>
<dbReference type="GO" id="GO:0005886">
    <property type="term" value="C:plasma membrane"/>
    <property type="evidence" value="ECO:0007669"/>
    <property type="project" value="UniProtKB-SubCell"/>
</dbReference>
<sequence>MTGTNYWKDTVKPIIYSEIKGNSTRFYTLAAIFAIFIVAALACAYYMEHYGHYVTGMTNQVVWGTPHVFAIFLIVAASGALNVASIGSVFGKTIYKPLGRLSGLLALALLVGGLVVLVLDLGRPDRLIVAMTHYNFKSIFAWNIFLYVGFMVIVAAYLWLQMERRLNQHAKTAGMVAFIWRLVLTTGTGSIFGFLIAREAYDAAIMAPLFVAMSFSFGLAVYILTLLAACRGSGRDIGDTVIYKLSRLLGIFAAAVLYFTAVQHLANLYAAEHIGVERFILLDGGLYTFLFWAGQVVVGGIIPMVLVFRPAGPRLHRNTIMASTLVIIGGFAQVYVIVIGGQAYPLDLFPGMEVSSSFNDGVISSYTPSLPEIGLGLGGVALACLIVLFGIKLLRFLPVSMANAVIDPHYKT</sequence>
<gene>
    <name evidence="8" type="primary">dsrP</name>
    <name evidence="8" type="ORF">ws085G8_0019</name>
</gene>
<accession>I1X5B4</accession>
<dbReference type="InterPro" id="IPR005614">
    <property type="entry name" value="NrfD-like"/>
</dbReference>
<organism evidence="8">
    <name type="scientific">uncultured bacterium ws085G8</name>
    <dbReference type="NCBI Taxonomy" id="1131825"/>
    <lineage>
        <taxon>Bacteria</taxon>
        <taxon>environmental samples</taxon>
    </lineage>
</organism>
<dbReference type="AlphaFoldDB" id="I1X5B4"/>